<dbReference type="AlphaFoldDB" id="A0A6J5CX56"/>
<evidence type="ECO:0000313" key="1">
    <source>
        <dbReference type="EMBL" id="CAB3746588.1"/>
    </source>
</evidence>
<dbReference type="Proteomes" id="UP000494363">
    <property type="component" value="Unassembled WGS sequence"/>
</dbReference>
<proteinExistence type="predicted"/>
<protein>
    <recommendedName>
        <fullName evidence="3">Hydroxymethyltransferase</fullName>
    </recommendedName>
</protein>
<organism evidence="1 2">
    <name type="scientific">Paraburkholderia humisilvae</name>
    <dbReference type="NCBI Taxonomy" id="627669"/>
    <lineage>
        <taxon>Bacteria</taxon>
        <taxon>Pseudomonadati</taxon>
        <taxon>Pseudomonadota</taxon>
        <taxon>Betaproteobacteria</taxon>
        <taxon>Burkholderiales</taxon>
        <taxon>Burkholderiaceae</taxon>
        <taxon>Paraburkholderia</taxon>
    </lineage>
</organism>
<evidence type="ECO:0008006" key="3">
    <source>
        <dbReference type="Google" id="ProtNLM"/>
    </source>
</evidence>
<gene>
    <name evidence="1" type="ORF">LMG29542_00247</name>
</gene>
<dbReference type="RefSeq" id="WP_175224329.1">
    <property type="nucleotide sequence ID" value="NZ_CADIKH010000001.1"/>
</dbReference>
<keyword evidence="2" id="KW-1185">Reference proteome</keyword>
<reference evidence="1 2" key="1">
    <citation type="submission" date="2020-04" db="EMBL/GenBank/DDBJ databases">
        <authorList>
            <person name="De Canck E."/>
        </authorList>
    </citation>
    <scope>NUCLEOTIDE SEQUENCE [LARGE SCALE GENOMIC DNA]</scope>
    <source>
        <strain evidence="1 2">LMG 29542</strain>
    </source>
</reference>
<evidence type="ECO:0000313" key="2">
    <source>
        <dbReference type="Proteomes" id="UP000494363"/>
    </source>
</evidence>
<sequence length="844" mass="89619">MNIKYDAVVASGAGEWYGQMVVSNLRYDDGSPVQVEQYLSMTFNAPAAVTSADITVLFVSWIETTVEANSVQLDSNLFSVTAKISVAAAHTMVSGDQITIGVNGDLTQGADTYLNSFVIAADQSPDINGTAAVTCAAAPDSALAGVAPTVKFIRGSQITTVTLAYGKTTNVTLAAGDYTIQGDDVATSDGTVSAPLVISPNQLTVTADSTVSVNVSFGAVQRAGALDIAVGALSGLENETLSITVIDKSNENTLAAFTSGINTTTHLRSLPASGIAQITVDNISVNNVNYRFSVPDVILANKLQTVQINDSAVTKNPVDTTGFVSVPISVTADTTLPQQVTLRLTGSAMNYTQSIAVETQNTAFSAPVKPGTYAVSAPAFLSGGIVYAVDVPAEFTVGSGLPRHKAATLNVSIEKSANLNVPGFPSYLSFGGCADLTPTNQDDFVSARASSVFKYAGNDGAGDANTYLTDDPATTSTIDLARGVEAGLNGQPVLPVMISYTCNLSLGDTPTMLANADQHACSFANLILSLNKANDRIDTTHPVPAGFIVNPDFLGSCQQGDYAPDYAMPVRAPLQTALDHWSVSATIPSTITEDIKGYVAAVNWLVYTVAPKIVFGWQVNLWGVGMSEWVYQDVDPVAMAQQTADYINSVAAYSGNNKPHFLAIDRYEADDYTQRAYVNGYCYGPREWGRYFDFCEGLSRALKLPVMPWQIPASRTPNTTDQVNADFDNQHWGTGGSYLMGDAAIGYDYLNVNPTILALQFSPAFPDMGATAEDMYIRSEPFDMTNPAYTDFPLRGIFAVLLGGGATTGIISTVGNPEPWTRNKLNAYMDNPIRFGDNQQRKPR</sequence>
<dbReference type="EMBL" id="CADIKH010000001">
    <property type="protein sequence ID" value="CAB3746588.1"/>
    <property type="molecule type" value="Genomic_DNA"/>
</dbReference>
<accession>A0A6J5CX56</accession>
<name>A0A6J5CX56_9BURK</name>